<gene>
    <name evidence="2" type="ORF">BCV71DRAFT_96163</name>
</gene>
<feature type="coiled-coil region" evidence="1">
    <location>
        <begin position="3"/>
        <end position="30"/>
    </location>
</feature>
<keyword evidence="1" id="KW-0175">Coiled coil</keyword>
<accession>A0A1X0S614</accession>
<protein>
    <submittedName>
        <fullName evidence="2">Uncharacterized protein</fullName>
    </submittedName>
</protein>
<dbReference type="VEuPathDB" id="FungiDB:BCV72DRAFT_236660"/>
<dbReference type="AlphaFoldDB" id="A0A1X0S614"/>
<dbReference type="Proteomes" id="UP000242381">
    <property type="component" value="Unassembled WGS sequence"/>
</dbReference>
<name>A0A1X0S614_RHIZD</name>
<evidence type="ECO:0000256" key="1">
    <source>
        <dbReference type="SAM" id="Coils"/>
    </source>
</evidence>
<evidence type="ECO:0000313" key="2">
    <source>
        <dbReference type="EMBL" id="ORE19705.1"/>
    </source>
</evidence>
<dbReference type="EMBL" id="KV921305">
    <property type="protein sequence ID" value="ORE19705.1"/>
    <property type="molecule type" value="Genomic_DNA"/>
</dbReference>
<evidence type="ECO:0000313" key="3">
    <source>
        <dbReference type="Proteomes" id="UP000242381"/>
    </source>
</evidence>
<reference evidence="2 3" key="1">
    <citation type="journal article" date="2016" name="Proc. Natl. Acad. Sci. U.S.A.">
        <title>Lipid metabolic changes in an early divergent fungus govern the establishment of a mutualistic symbiosis with endobacteria.</title>
        <authorList>
            <person name="Lastovetsky O.A."/>
            <person name="Gaspar M.L."/>
            <person name="Mondo S.J."/>
            <person name="LaButti K.M."/>
            <person name="Sandor L."/>
            <person name="Grigoriev I.V."/>
            <person name="Henry S.A."/>
            <person name="Pawlowska T.E."/>
        </authorList>
    </citation>
    <scope>NUCLEOTIDE SEQUENCE [LARGE SCALE GENOMIC DNA]</scope>
    <source>
        <strain evidence="2 3">ATCC 11559</strain>
    </source>
</reference>
<proteinExistence type="predicted"/>
<organism evidence="2 3">
    <name type="scientific">Rhizopus microsporus</name>
    <dbReference type="NCBI Taxonomy" id="58291"/>
    <lineage>
        <taxon>Eukaryota</taxon>
        <taxon>Fungi</taxon>
        <taxon>Fungi incertae sedis</taxon>
        <taxon>Mucoromycota</taxon>
        <taxon>Mucoromycotina</taxon>
        <taxon>Mucoromycetes</taxon>
        <taxon>Mucorales</taxon>
        <taxon>Mucorineae</taxon>
        <taxon>Rhizopodaceae</taxon>
        <taxon>Rhizopus</taxon>
    </lineage>
</organism>
<sequence length="74" mass="8986">MKKSRSFQNVAELDRRIRELSEERAEMYKTQSENAQRLIHLSEQLRIKEDKEKQQTKEQTYTTIRPSQEIICQM</sequence>